<dbReference type="Gene3D" id="1.10.3730.20">
    <property type="match status" value="1"/>
</dbReference>
<feature type="domain" description="EamA" evidence="8">
    <location>
        <begin position="7"/>
        <end position="138"/>
    </location>
</feature>
<keyword evidence="5 7" id="KW-1133">Transmembrane helix</keyword>
<protein>
    <submittedName>
        <fullName evidence="9">DMT family transporter</fullName>
    </submittedName>
</protein>
<feature type="transmembrane region" description="Helical" evidence="7">
    <location>
        <begin position="97"/>
        <end position="115"/>
    </location>
</feature>
<feature type="transmembrane region" description="Helical" evidence="7">
    <location>
        <begin position="151"/>
        <end position="170"/>
    </location>
</feature>
<evidence type="ECO:0000313" key="10">
    <source>
        <dbReference type="Proteomes" id="UP000595691"/>
    </source>
</evidence>
<reference evidence="9 10" key="1">
    <citation type="submission" date="2020-11" db="EMBL/GenBank/DDBJ databases">
        <title>Taxonomic evaluation of the Bacillus sporothermodurans group of bacteria based on whole genome sequences.</title>
        <authorList>
            <person name="Fiedler G."/>
            <person name="Herbstmann A.-D."/>
            <person name="Doll E."/>
            <person name="Wenning M."/>
            <person name="Brinks E."/>
            <person name="Kabisch J."/>
            <person name="Breitenwieser F."/>
            <person name="Lappann M."/>
            <person name="Boehnlein C."/>
            <person name="Franz C."/>
        </authorList>
    </citation>
    <scope>NUCLEOTIDE SEQUENCE [LARGE SCALE GENOMIC DNA]</scope>
    <source>
        <strain evidence="9 10">JCM 19841</strain>
    </source>
</reference>
<evidence type="ECO:0000256" key="4">
    <source>
        <dbReference type="ARBA" id="ARBA00022692"/>
    </source>
</evidence>
<dbReference type="Proteomes" id="UP000595691">
    <property type="component" value="Chromosome"/>
</dbReference>
<evidence type="ECO:0000256" key="6">
    <source>
        <dbReference type="ARBA" id="ARBA00023136"/>
    </source>
</evidence>
<sequence length="308" mass="33847">MNKKVIAELSLLFVAFIWGATFVVVQNAIDLLPPILFNAIRFFLAGIIIFIVYLFQNKGKMKFQLSALFPGVILGCCLFIGYSLQTIGLLYTTPSKAGFITGLSVVMVPIISYIFLKNRPKLSAIFGSSIAAIGLYLLAVKGASSFSVGDFYVLLCTFGFAFHIIFTDIFAKRSSVLTLTTIQIFTVALLCTISSLLFEDWKLILEPEILSSKPLMFAIMITAILGTAAAFFIQTNSQKSTSPTRVAIILTMEPVFAAITSYFWIDDRLTIGATIGCIFILIGMIIAELPSNLKLKLLMKKTNKKSAF</sequence>
<dbReference type="InterPro" id="IPR037185">
    <property type="entry name" value="EmrE-like"/>
</dbReference>
<dbReference type="InterPro" id="IPR051258">
    <property type="entry name" value="Diverse_Substrate_Transporter"/>
</dbReference>
<evidence type="ECO:0000256" key="3">
    <source>
        <dbReference type="ARBA" id="ARBA00022475"/>
    </source>
</evidence>
<dbReference type="EMBL" id="CP065425">
    <property type="protein sequence ID" value="QQZ11083.1"/>
    <property type="molecule type" value="Genomic_DNA"/>
</dbReference>
<evidence type="ECO:0000313" key="9">
    <source>
        <dbReference type="EMBL" id="QQZ11083.1"/>
    </source>
</evidence>
<keyword evidence="6 7" id="KW-0472">Membrane</keyword>
<feature type="transmembrane region" description="Helical" evidence="7">
    <location>
        <begin position="122"/>
        <end position="139"/>
    </location>
</feature>
<keyword evidence="4 7" id="KW-0812">Transmembrane</keyword>
<evidence type="ECO:0000256" key="7">
    <source>
        <dbReference type="SAM" id="Phobius"/>
    </source>
</evidence>
<evidence type="ECO:0000256" key="2">
    <source>
        <dbReference type="ARBA" id="ARBA00007362"/>
    </source>
</evidence>
<name>A0ABX7E722_9BACI</name>
<accession>A0ABX7E722</accession>
<feature type="transmembrane region" description="Helical" evidence="7">
    <location>
        <begin position="9"/>
        <end position="29"/>
    </location>
</feature>
<feature type="transmembrane region" description="Helical" evidence="7">
    <location>
        <begin position="67"/>
        <end position="91"/>
    </location>
</feature>
<dbReference type="RefSeq" id="WP_202780358.1">
    <property type="nucleotide sequence ID" value="NZ_CP065425.1"/>
</dbReference>
<dbReference type="PANTHER" id="PTHR42920:SF5">
    <property type="entry name" value="EAMA DOMAIN-CONTAINING PROTEIN"/>
    <property type="match status" value="1"/>
</dbReference>
<dbReference type="SUPFAM" id="SSF103481">
    <property type="entry name" value="Multidrug resistance efflux transporter EmrE"/>
    <property type="match status" value="2"/>
</dbReference>
<feature type="transmembrane region" description="Helical" evidence="7">
    <location>
        <begin position="177"/>
        <end position="198"/>
    </location>
</feature>
<dbReference type="InterPro" id="IPR000620">
    <property type="entry name" value="EamA_dom"/>
</dbReference>
<proteinExistence type="inferred from homology"/>
<keyword evidence="3" id="KW-1003">Cell membrane</keyword>
<comment type="similarity">
    <text evidence="2">Belongs to the EamA transporter family.</text>
</comment>
<evidence type="ECO:0000256" key="5">
    <source>
        <dbReference type="ARBA" id="ARBA00022989"/>
    </source>
</evidence>
<feature type="transmembrane region" description="Helical" evidence="7">
    <location>
        <begin position="271"/>
        <end position="291"/>
    </location>
</feature>
<evidence type="ECO:0000256" key="1">
    <source>
        <dbReference type="ARBA" id="ARBA00004651"/>
    </source>
</evidence>
<feature type="transmembrane region" description="Helical" evidence="7">
    <location>
        <begin position="245"/>
        <end position="265"/>
    </location>
</feature>
<feature type="transmembrane region" description="Helical" evidence="7">
    <location>
        <begin position="35"/>
        <end position="55"/>
    </location>
</feature>
<dbReference type="Pfam" id="PF00892">
    <property type="entry name" value="EamA"/>
    <property type="match status" value="2"/>
</dbReference>
<keyword evidence="10" id="KW-1185">Reference proteome</keyword>
<organism evidence="9 10">
    <name type="scientific">Heyndrickxia vini</name>
    <dbReference type="NCBI Taxonomy" id="1476025"/>
    <lineage>
        <taxon>Bacteria</taxon>
        <taxon>Bacillati</taxon>
        <taxon>Bacillota</taxon>
        <taxon>Bacilli</taxon>
        <taxon>Bacillales</taxon>
        <taxon>Bacillaceae</taxon>
        <taxon>Heyndrickxia</taxon>
    </lineage>
</organism>
<comment type="subcellular location">
    <subcellularLocation>
        <location evidence="1">Cell membrane</location>
        <topology evidence="1">Multi-pass membrane protein</topology>
    </subcellularLocation>
</comment>
<feature type="transmembrane region" description="Helical" evidence="7">
    <location>
        <begin position="214"/>
        <end position="233"/>
    </location>
</feature>
<feature type="domain" description="EamA" evidence="8">
    <location>
        <begin position="149"/>
        <end position="286"/>
    </location>
</feature>
<evidence type="ECO:0000259" key="8">
    <source>
        <dbReference type="Pfam" id="PF00892"/>
    </source>
</evidence>
<dbReference type="PANTHER" id="PTHR42920">
    <property type="entry name" value="OS03G0707200 PROTEIN-RELATED"/>
    <property type="match status" value="1"/>
</dbReference>
<gene>
    <name evidence="9" type="ORF">I5776_09440</name>
</gene>